<dbReference type="AlphaFoldDB" id="A0A2M7RPC1"/>
<dbReference type="GO" id="GO:0022857">
    <property type="term" value="F:transmembrane transporter activity"/>
    <property type="evidence" value="ECO:0007669"/>
    <property type="project" value="TreeGrafter"/>
</dbReference>
<keyword evidence="5" id="KW-0131">Cell cycle</keyword>
<evidence type="ECO:0000256" key="1">
    <source>
        <dbReference type="ARBA" id="ARBA00005417"/>
    </source>
</evidence>
<name>A0A2M7RPC1_9BACT</name>
<comment type="similarity">
    <text evidence="1">Belongs to the ABC transporter superfamily.</text>
</comment>
<organism evidence="5 6">
    <name type="scientific">bacterium (Candidatus Gribaldobacteria) CG_4_10_14_0_8_um_filter_33_9</name>
    <dbReference type="NCBI Taxonomy" id="2014266"/>
    <lineage>
        <taxon>Bacteria</taxon>
        <taxon>Candidatus Gribaldobacteria</taxon>
    </lineage>
</organism>
<keyword evidence="5" id="KW-0132">Cell division</keyword>
<dbReference type="GO" id="GO:0016887">
    <property type="term" value="F:ATP hydrolysis activity"/>
    <property type="evidence" value="ECO:0007669"/>
    <property type="project" value="InterPro"/>
</dbReference>
<evidence type="ECO:0000259" key="4">
    <source>
        <dbReference type="PROSITE" id="PS50893"/>
    </source>
</evidence>
<keyword evidence="3 5" id="KW-0067">ATP-binding</keyword>
<dbReference type="GO" id="GO:0051301">
    <property type="term" value="P:cell division"/>
    <property type="evidence" value="ECO:0007669"/>
    <property type="project" value="UniProtKB-KW"/>
</dbReference>
<evidence type="ECO:0000313" key="5">
    <source>
        <dbReference type="EMBL" id="PIZ01274.1"/>
    </source>
</evidence>
<proteinExistence type="inferred from homology"/>
<gene>
    <name evidence="5" type="ORF">COY61_00030</name>
</gene>
<dbReference type="SUPFAM" id="SSF52540">
    <property type="entry name" value="P-loop containing nucleoside triphosphate hydrolases"/>
    <property type="match status" value="1"/>
</dbReference>
<dbReference type="EMBL" id="PFMI01000001">
    <property type="protein sequence ID" value="PIZ01274.1"/>
    <property type="molecule type" value="Genomic_DNA"/>
</dbReference>
<keyword evidence="2" id="KW-0547">Nucleotide-binding</keyword>
<dbReference type="InterPro" id="IPR003593">
    <property type="entry name" value="AAA+_ATPase"/>
</dbReference>
<sequence>MIEFKNVSKIYHSKKERVVALSDISFEIKKTEFVSIIGKSGAGKTSLIKLLINEEKPTQGEIFFEQECVQKMNQKTLQNLRQRVGVVHQDYKLLLAKNVRENVEYVMQVIGASEKEISRDIPQILEMVNLGHRQENFPLELSGGEKQRLAIAKALCHQPEVIIADEPTGNLDVYNTFEIIDILKKIHQLGTTVILSTHNKGIVDNLKQRVIVLDQGKIIRDSEQAKFIL</sequence>
<dbReference type="PANTHER" id="PTHR24220">
    <property type="entry name" value="IMPORT ATP-BINDING PROTEIN"/>
    <property type="match status" value="1"/>
</dbReference>
<reference evidence="6" key="1">
    <citation type="submission" date="2017-09" db="EMBL/GenBank/DDBJ databases">
        <title>Depth-based differentiation of microbial function through sediment-hosted aquifers and enrichment of novel symbionts in the deep terrestrial subsurface.</title>
        <authorList>
            <person name="Probst A.J."/>
            <person name="Ladd B."/>
            <person name="Jarett J.K."/>
            <person name="Geller-Mcgrath D.E."/>
            <person name="Sieber C.M.K."/>
            <person name="Emerson J.B."/>
            <person name="Anantharaman K."/>
            <person name="Thomas B.C."/>
            <person name="Malmstrom R."/>
            <person name="Stieglmeier M."/>
            <person name="Klingl A."/>
            <person name="Woyke T."/>
            <person name="Ryan C.M."/>
            <person name="Banfield J.F."/>
        </authorList>
    </citation>
    <scope>NUCLEOTIDE SEQUENCE [LARGE SCALE GENOMIC DNA]</scope>
</reference>
<dbReference type="FunFam" id="3.40.50.300:FF:000056">
    <property type="entry name" value="Cell division ATP-binding protein FtsE"/>
    <property type="match status" value="1"/>
</dbReference>
<feature type="domain" description="ABC transporter" evidence="4">
    <location>
        <begin position="2"/>
        <end position="229"/>
    </location>
</feature>
<evidence type="ECO:0000256" key="3">
    <source>
        <dbReference type="ARBA" id="ARBA00022840"/>
    </source>
</evidence>
<dbReference type="GO" id="GO:0005886">
    <property type="term" value="C:plasma membrane"/>
    <property type="evidence" value="ECO:0007669"/>
    <property type="project" value="TreeGrafter"/>
</dbReference>
<accession>A0A2M7RPC1</accession>
<dbReference type="Proteomes" id="UP000229371">
    <property type="component" value="Unassembled WGS sequence"/>
</dbReference>
<dbReference type="InterPro" id="IPR015854">
    <property type="entry name" value="ABC_transpr_LolD-like"/>
</dbReference>
<dbReference type="PANTHER" id="PTHR24220:SF470">
    <property type="entry name" value="CELL DIVISION ATP-BINDING PROTEIN FTSE"/>
    <property type="match status" value="1"/>
</dbReference>
<dbReference type="InterPro" id="IPR003439">
    <property type="entry name" value="ABC_transporter-like_ATP-bd"/>
</dbReference>
<evidence type="ECO:0000313" key="6">
    <source>
        <dbReference type="Proteomes" id="UP000229371"/>
    </source>
</evidence>
<dbReference type="Pfam" id="PF00005">
    <property type="entry name" value="ABC_tran"/>
    <property type="match status" value="1"/>
</dbReference>
<dbReference type="InterPro" id="IPR017871">
    <property type="entry name" value="ABC_transporter-like_CS"/>
</dbReference>
<protein>
    <submittedName>
        <fullName evidence="5">Cell division ATP-binding protein FtsE</fullName>
    </submittedName>
</protein>
<comment type="caution">
    <text evidence="5">The sequence shown here is derived from an EMBL/GenBank/DDBJ whole genome shotgun (WGS) entry which is preliminary data.</text>
</comment>
<evidence type="ECO:0000256" key="2">
    <source>
        <dbReference type="ARBA" id="ARBA00022741"/>
    </source>
</evidence>
<dbReference type="InterPro" id="IPR027417">
    <property type="entry name" value="P-loop_NTPase"/>
</dbReference>
<dbReference type="Gene3D" id="3.40.50.300">
    <property type="entry name" value="P-loop containing nucleotide triphosphate hydrolases"/>
    <property type="match status" value="1"/>
</dbReference>
<dbReference type="PROSITE" id="PS00211">
    <property type="entry name" value="ABC_TRANSPORTER_1"/>
    <property type="match status" value="1"/>
</dbReference>
<dbReference type="PROSITE" id="PS50893">
    <property type="entry name" value="ABC_TRANSPORTER_2"/>
    <property type="match status" value="1"/>
</dbReference>
<dbReference type="SMART" id="SM00382">
    <property type="entry name" value="AAA"/>
    <property type="match status" value="1"/>
</dbReference>
<dbReference type="GO" id="GO:0005524">
    <property type="term" value="F:ATP binding"/>
    <property type="evidence" value="ECO:0007669"/>
    <property type="project" value="UniProtKB-KW"/>
</dbReference>